<dbReference type="Proteomes" id="UP000828048">
    <property type="component" value="Chromosome 2"/>
</dbReference>
<accession>A0ACB7X6V5</accession>
<keyword evidence="2" id="KW-1185">Reference proteome</keyword>
<comment type="caution">
    <text evidence="1">The sequence shown here is derived from an EMBL/GenBank/DDBJ whole genome shotgun (WGS) entry which is preliminary data.</text>
</comment>
<sequence>MPYTILFLASLSLVLLVLSDLMALAGKISLYASSGAANRKLHGPDMGATVLLLHRAGTSNVVSDQAGFLTLDDSACGLNTEIAVFGR</sequence>
<organism evidence="1 2">
    <name type="scientific">Vaccinium darrowii</name>
    <dbReference type="NCBI Taxonomy" id="229202"/>
    <lineage>
        <taxon>Eukaryota</taxon>
        <taxon>Viridiplantae</taxon>
        <taxon>Streptophyta</taxon>
        <taxon>Embryophyta</taxon>
        <taxon>Tracheophyta</taxon>
        <taxon>Spermatophyta</taxon>
        <taxon>Magnoliopsida</taxon>
        <taxon>eudicotyledons</taxon>
        <taxon>Gunneridae</taxon>
        <taxon>Pentapetalae</taxon>
        <taxon>asterids</taxon>
        <taxon>Ericales</taxon>
        <taxon>Ericaceae</taxon>
        <taxon>Vaccinioideae</taxon>
        <taxon>Vaccinieae</taxon>
        <taxon>Vaccinium</taxon>
    </lineage>
</organism>
<protein>
    <submittedName>
        <fullName evidence="1">Uncharacterized protein</fullName>
    </submittedName>
</protein>
<name>A0ACB7X6V5_9ERIC</name>
<evidence type="ECO:0000313" key="1">
    <source>
        <dbReference type="EMBL" id="KAH7836236.1"/>
    </source>
</evidence>
<evidence type="ECO:0000313" key="2">
    <source>
        <dbReference type="Proteomes" id="UP000828048"/>
    </source>
</evidence>
<reference evidence="1 2" key="1">
    <citation type="journal article" date="2021" name="Hortic Res">
        <title>High-quality reference genome and annotation aids understanding of berry development for evergreen blueberry (Vaccinium darrowii).</title>
        <authorList>
            <person name="Yu J."/>
            <person name="Hulse-Kemp A.M."/>
            <person name="Babiker E."/>
            <person name="Staton M."/>
        </authorList>
    </citation>
    <scope>NUCLEOTIDE SEQUENCE [LARGE SCALE GENOMIC DNA]</scope>
    <source>
        <strain evidence="2">cv. NJ 8807/NJ 8810</strain>
        <tissue evidence="1">Young leaf</tissue>
    </source>
</reference>
<proteinExistence type="predicted"/>
<dbReference type="EMBL" id="CM037152">
    <property type="protein sequence ID" value="KAH7836236.1"/>
    <property type="molecule type" value="Genomic_DNA"/>
</dbReference>
<gene>
    <name evidence="1" type="ORF">Vadar_033854</name>
</gene>